<evidence type="ECO:0000313" key="2">
    <source>
        <dbReference type="Proteomes" id="UP000284706"/>
    </source>
</evidence>
<dbReference type="InParanoid" id="A0A409W984"/>
<dbReference type="EMBL" id="NHYE01005293">
    <property type="protein sequence ID" value="PPQ75049.1"/>
    <property type="molecule type" value="Genomic_DNA"/>
</dbReference>
<evidence type="ECO:0000313" key="1">
    <source>
        <dbReference type="EMBL" id="PPQ75049.1"/>
    </source>
</evidence>
<dbReference type="Proteomes" id="UP000284706">
    <property type="component" value="Unassembled WGS sequence"/>
</dbReference>
<gene>
    <name evidence="1" type="ORF">CVT26_012073</name>
</gene>
<name>A0A409W984_9AGAR</name>
<dbReference type="AlphaFoldDB" id="A0A409W984"/>
<protein>
    <submittedName>
        <fullName evidence="1">Uncharacterized protein</fullName>
    </submittedName>
</protein>
<comment type="caution">
    <text evidence="1">The sequence shown here is derived from an EMBL/GenBank/DDBJ whole genome shotgun (WGS) entry which is preliminary data.</text>
</comment>
<accession>A0A409W984</accession>
<keyword evidence="2" id="KW-1185">Reference proteome</keyword>
<reference evidence="1 2" key="1">
    <citation type="journal article" date="2018" name="Evol. Lett.">
        <title>Horizontal gene cluster transfer increased hallucinogenic mushroom diversity.</title>
        <authorList>
            <person name="Reynolds H.T."/>
            <person name="Vijayakumar V."/>
            <person name="Gluck-Thaler E."/>
            <person name="Korotkin H.B."/>
            <person name="Matheny P.B."/>
            <person name="Slot J.C."/>
        </authorList>
    </citation>
    <scope>NUCLEOTIDE SEQUENCE [LARGE SCALE GENOMIC DNA]</scope>
    <source>
        <strain evidence="1 2">SRW20</strain>
    </source>
</reference>
<feature type="non-terminal residue" evidence="1">
    <location>
        <position position="1"/>
    </location>
</feature>
<proteinExistence type="predicted"/>
<sequence>SSGRVQTPLLPPIQDVILASVSTLDIVALVPRGRCRAPYFTPNHDRLNPSFHRRRRARDLRHRLRSSHTFRVTGSTPHSTSWDVTLLSSSAATSSPEQLTYIHGHLTCCGTAAQRQGCMYGLNLWAFEGREGVHEACRARWEGAMALSGRHYWGFSNCIVTLGNTGIYLSMLLLSLSLRLPRSYMRIFFDVAAQVPGSLMCTPGNA</sequence>
<organism evidence="1 2">
    <name type="scientific">Gymnopilus dilepis</name>
    <dbReference type="NCBI Taxonomy" id="231916"/>
    <lineage>
        <taxon>Eukaryota</taxon>
        <taxon>Fungi</taxon>
        <taxon>Dikarya</taxon>
        <taxon>Basidiomycota</taxon>
        <taxon>Agaricomycotina</taxon>
        <taxon>Agaricomycetes</taxon>
        <taxon>Agaricomycetidae</taxon>
        <taxon>Agaricales</taxon>
        <taxon>Agaricineae</taxon>
        <taxon>Hymenogastraceae</taxon>
        <taxon>Gymnopilus</taxon>
    </lineage>
</organism>